<sequence length="251" mass="28927">MGRATWYDADGTKRGEWTEEEDQKLVAYIDEYGVGDWRFLPDKAGLRRCGKSCRLRWLNFLRPGIKKGKFTPQEEQIIINLHSAFGNRWALIAQQMPNRSDNDIKNHWNSCLKKRLKRNGIDPVTHQPVANNLAVETRWFNTEYSTSSSAIASPSSYSSSSRSAHLLNKIATGISSRQHCVDRIKNILSDLGTTNIHCQEEEGEELNKDHEKILASGFQEEDFLMWDEEELRRFMEEISVMEFGTTSYDCN</sequence>
<proteinExistence type="predicted"/>
<dbReference type="PROSITE" id="PS51294">
    <property type="entry name" value="HTH_MYB"/>
    <property type="match status" value="2"/>
</dbReference>
<evidence type="ECO:0000259" key="5">
    <source>
        <dbReference type="PROSITE" id="PS51294"/>
    </source>
</evidence>
<protein>
    <submittedName>
        <fullName evidence="7 8">Transcription factor MYB76-like</fullName>
    </submittedName>
</protein>
<dbReference type="SUPFAM" id="SSF46689">
    <property type="entry name" value="Homeodomain-like"/>
    <property type="match status" value="1"/>
</dbReference>
<dbReference type="PROSITE" id="PS50090">
    <property type="entry name" value="MYB_LIKE"/>
    <property type="match status" value="2"/>
</dbReference>
<feature type="domain" description="Myb-like" evidence="4">
    <location>
        <begin position="62"/>
        <end position="112"/>
    </location>
</feature>
<evidence type="ECO:0000256" key="2">
    <source>
        <dbReference type="ARBA" id="ARBA00023125"/>
    </source>
</evidence>
<comment type="subcellular location">
    <subcellularLocation>
        <location evidence="1">Nucleus</location>
    </subcellularLocation>
</comment>
<dbReference type="InterPro" id="IPR015495">
    <property type="entry name" value="Myb_TF_plants"/>
</dbReference>
<dbReference type="RefSeq" id="XP_010477068.1">
    <property type="nucleotide sequence ID" value="XM_010478766.2"/>
</dbReference>
<evidence type="ECO:0000313" key="7">
    <source>
        <dbReference type="RefSeq" id="XP_010477068.1"/>
    </source>
</evidence>
<name>A0ABM0WW96_CAMSA</name>
<organism evidence="6 9">
    <name type="scientific">Camelina sativa</name>
    <name type="common">False flax</name>
    <name type="synonym">Myagrum sativum</name>
    <dbReference type="NCBI Taxonomy" id="90675"/>
    <lineage>
        <taxon>Eukaryota</taxon>
        <taxon>Viridiplantae</taxon>
        <taxon>Streptophyta</taxon>
        <taxon>Embryophyta</taxon>
        <taxon>Tracheophyta</taxon>
        <taxon>Spermatophyta</taxon>
        <taxon>Magnoliopsida</taxon>
        <taxon>eudicotyledons</taxon>
        <taxon>Gunneridae</taxon>
        <taxon>Pentapetalae</taxon>
        <taxon>rosids</taxon>
        <taxon>malvids</taxon>
        <taxon>Brassicales</taxon>
        <taxon>Brassicaceae</taxon>
        <taxon>Camelineae</taxon>
        <taxon>Camelina</taxon>
    </lineage>
</organism>
<keyword evidence="6" id="KW-1185">Reference proteome</keyword>
<dbReference type="PANTHER" id="PTHR47994">
    <property type="entry name" value="F14D16.11-RELATED"/>
    <property type="match status" value="1"/>
</dbReference>
<evidence type="ECO:0000313" key="6">
    <source>
        <dbReference type="Proteomes" id="UP000694864"/>
    </source>
</evidence>
<evidence type="ECO:0000313" key="8">
    <source>
        <dbReference type="RefSeq" id="XP_010477069.1"/>
    </source>
</evidence>
<reference evidence="7 8" key="3">
    <citation type="submission" date="2025-05" db="UniProtKB">
        <authorList>
            <consortium name="RefSeq"/>
        </authorList>
    </citation>
    <scope>IDENTIFICATION</scope>
    <source>
        <tissue evidence="7 8">Leaf</tissue>
    </source>
</reference>
<evidence type="ECO:0000259" key="4">
    <source>
        <dbReference type="PROSITE" id="PS50090"/>
    </source>
</evidence>
<dbReference type="InterPro" id="IPR001005">
    <property type="entry name" value="SANT/Myb"/>
</dbReference>
<dbReference type="CDD" id="cd00167">
    <property type="entry name" value="SANT"/>
    <property type="match status" value="2"/>
</dbReference>
<dbReference type="Pfam" id="PF00249">
    <property type="entry name" value="Myb_DNA-binding"/>
    <property type="match status" value="2"/>
</dbReference>
<dbReference type="SMART" id="SM00717">
    <property type="entry name" value="SANT"/>
    <property type="match status" value="2"/>
</dbReference>
<evidence type="ECO:0000256" key="1">
    <source>
        <dbReference type="ARBA" id="ARBA00004123"/>
    </source>
</evidence>
<dbReference type="GeneID" id="104756217"/>
<dbReference type="InterPro" id="IPR017930">
    <property type="entry name" value="Myb_dom"/>
</dbReference>
<gene>
    <name evidence="7 8 9" type="primary">LOC104756217</name>
</gene>
<dbReference type="Gene3D" id="1.10.10.60">
    <property type="entry name" value="Homeodomain-like"/>
    <property type="match status" value="2"/>
</dbReference>
<dbReference type="Proteomes" id="UP000694864">
    <property type="component" value="Chromosome 17"/>
</dbReference>
<dbReference type="RefSeq" id="XP_010477070.1">
    <property type="nucleotide sequence ID" value="XM_010478768.2"/>
</dbReference>
<feature type="domain" description="HTH myb-type" evidence="5">
    <location>
        <begin position="9"/>
        <end position="61"/>
    </location>
</feature>
<evidence type="ECO:0000313" key="9">
    <source>
        <dbReference type="RefSeq" id="XP_010477070.1"/>
    </source>
</evidence>
<feature type="domain" description="Myb-like" evidence="4">
    <location>
        <begin position="9"/>
        <end position="61"/>
    </location>
</feature>
<feature type="domain" description="HTH myb-type" evidence="5">
    <location>
        <begin position="62"/>
        <end position="116"/>
    </location>
</feature>
<dbReference type="RefSeq" id="XP_010477069.1">
    <property type="nucleotide sequence ID" value="XM_010478767.1"/>
</dbReference>
<evidence type="ECO:0000256" key="3">
    <source>
        <dbReference type="ARBA" id="ARBA00023242"/>
    </source>
</evidence>
<reference evidence="6" key="2">
    <citation type="journal article" date="2014" name="Nat. Commun.">
        <title>The emerging biofuel crop Camelina sativa retains a highly undifferentiated hexaploid genome structure.</title>
        <authorList>
            <person name="Kagale S."/>
            <person name="Koh C."/>
            <person name="Nixon J."/>
            <person name="Bollina V."/>
            <person name="Clarke W.E."/>
            <person name="Tuteja R."/>
            <person name="Spillane C."/>
            <person name="Robinson S.J."/>
            <person name="Links M.G."/>
            <person name="Clarke C."/>
            <person name="Higgins E.E."/>
            <person name="Huebert T."/>
            <person name="Sharpe A.G."/>
            <person name="Parkin I.A."/>
        </authorList>
    </citation>
    <scope>NUCLEOTIDE SEQUENCE [LARGE SCALE GENOMIC DNA]</scope>
    <source>
        <strain evidence="6">r\DH55</strain>
    </source>
</reference>
<accession>A0ABM0WW96</accession>
<keyword evidence="3" id="KW-0539">Nucleus</keyword>
<reference evidence="6" key="1">
    <citation type="journal article" date="1997" name="Nucleic Acids Res.">
        <title>tRNAscan-SE: a program for improved detection of transfer RNA genes in genomic sequence.</title>
        <authorList>
            <person name="Lowe T.M."/>
            <person name="Eddy S.R."/>
        </authorList>
    </citation>
    <scope>NUCLEOTIDE SEQUENCE [LARGE SCALE GENOMIC DNA]</scope>
    <source>
        <strain evidence="6">r\DH55</strain>
    </source>
</reference>
<dbReference type="InterPro" id="IPR009057">
    <property type="entry name" value="Homeodomain-like_sf"/>
</dbReference>
<keyword evidence="2" id="KW-0238">DNA-binding</keyword>